<sequence length="801" mass="88965">MVIENENFEVKPPAKAAHVNMMTDTVIANMPPEGLRSMMRGMLGGNAQITANFYALATQYLENTKLVSIPEMFTKGASSPKPTLALQDVQSRYRCLMGCGFGYESMELLSEVLQQIHELEWDQNTTEGSDFMDVLEVLDGDIVQSVTAVQKSLLTFSGMRPMACEDAKVVANLKKALIICRTNARTQRNDFAFERGLSCLEKLLGNSGLENSLGLDTALPASTEFVSSTSALESIQLGIATVPRIFMGLWQFSSPAWGTASRAKINRDFRKHVDVGLTAYDMADHYGDAEITFGQFRSAQPDAHKIFCATKWAVFEPIKISKETVQANIKERLTAINATSVELLQFHWQDYEDHQYVEAARFIDEHPQVSSLGLCNFDTQRMEEILESGVKVVSNQVQFSLIDLRPTFKMAACCQKHHIKLLTYGPLCGGFLADKWLGKATPNLFDREMTPSHRKYFEMISIWGGWALFQELLSVLAATGRKYKTSVSSVAIRWVLDHEYVGAVIVGARMGISEHIEENLQVFSFKLDQDDKDIIGTVLKRQRSSAKFLYEMRYVIVVEVNFLIAFSSNTGADASQEPEVQTYEHLSPLLSEIHDSAQLVAARPLEQATLRISLAVGAPGITTWENKYLSLFDEASSDGRQISRKFQPLLEIIHTTENQIEITANSTNAMAPNDSFQLFDLKVEVVCPSGAKILCGAKEGDHFTLEGEMLRLPAGQGISIYSLCQQSWILNVEEANLRDTAAVLPLLAAKQRPCHKNDWMTTDGLIACPDPNCGSLLKITKTGLRTFSHAEITVVGLEGNV</sequence>
<protein>
    <recommendedName>
        <fullName evidence="2">NADP-dependent oxidoreductase domain-containing protein</fullName>
    </recommendedName>
</protein>
<dbReference type="Pfam" id="PF00248">
    <property type="entry name" value="Aldo_ket_red"/>
    <property type="match status" value="1"/>
</dbReference>
<dbReference type="EMBL" id="JAAMPI010000194">
    <property type="protein sequence ID" value="KAF4634299.1"/>
    <property type="molecule type" value="Genomic_DNA"/>
</dbReference>
<dbReference type="Proteomes" id="UP000566819">
    <property type="component" value="Unassembled WGS sequence"/>
</dbReference>
<name>A0A8H4RSS4_9HELO</name>
<dbReference type="GO" id="GO:0016491">
    <property type="term" value="F:oxidoreductase activity"/>
    <property type="evidence" value="ECO:0007669"/>
    <property type="project" value="UniProtKB-KW"/>
</dbReference>
<dbReference type="Gene3D" id="3.20.20.100">
    <property type="entry name" value="NADP-dependent oxidoreductase domain"/>
    <property type="match status" value="1"/>
</dbReference>
<evidence type="ECO:0000313" key="3">
    <source>
        <dbReference type="EMBL" id="KAF4634299.1"/>
    </source>
</evidence>
<evidence type="ECO:0000256" key="1">
    <source>
        <dbReference type="ARBA" id="ARBA00023002"/>
    </source>
</evidence>
<keyword evidence="4" id="KW-1185">Reference proteome</keyword>
<dbReference type="InterPro" id="IPR023210">
    <property type="entry name" value="NADP_OxRdtase_dom"/>
</dbReference>
<comment type="caution">
    <text evidence="3">The sequence shown here is derived from an EMBL/GenBank/DDBJ whole genome shotgun (WGS) entry which is preliminary data.</text>
</comment>
<dbReference type="OrthoDB" id="686384at2759"/>
<reference evidence="3 4" key="1">
    <citation type="submission" date="2020-03" db="EMBL/GenBank/DDBJ databases">
        <title>Draft Genome Sequence of Cudoniella acicularis.</title>
        <authorList>
            <person name="Buettner E."/>
            <person name="Kellner H."/>
        </authorList>
    </citation>
    <scope>NUCLEOTIDE SEQUENCE [LARGE SCALE GENOMIC DNA]</scope>
    <source>
        <strain evidence="3 4">DSM 108380</strain>
    </source>
</reference>
<evidence type="ECO:0000313" key="4">
    <source>
        <dbReference type="Proteomes" id="UP000566819"/>
    </source>
</evidence>
<keyword evidence="1" id="KW-0560">Oxidoreductase</keyword>
<dbReference type="PANTHER" id="PTHR43147:SF2">
    <property type="entry name" value="NADP-DEPENDENT OXIDOREDUCTASE DOMAIN-CONTAINING PROTEIN"/>
    <property type="match status" value="1"/>
</dbReference>
<proteinExistence type="predicted"/>
<evidence type="ECO:0000259" key="2">
    <source>
        <dbReference type="Pfam" id="PF00248"/>
    </source>
</evidence>
<dbReference type="PANTHER" id="PTHR43147">
    <property type="entry name" value="PROTEIN TAS"/>
    <property type="match status" value="1"/>
</dbReference>
<dbReference type="InterPro" id="IPR023811">
    <property type="entry name" value="CHP04076"/>
</dbReference>
<dbReference type="CDD" id="cd19101">
    <property type="entry name" value="AKR_unchar"/>
    <property type="match status" value="1"/>
</dbReference>
<organism evidence="3 4">
    <name type="scientific">Cudoniella acicularis</name>
    <dbReference type="NCBI Taxonomy" id="354080"/>
    <lineage>
        <taxon>Eukaryota</taxon>
        <taxon>Fungi</taxon>
        <taxon>Dikarya</taxon>
        <taxon>Ascomycota</taxon>
        <taxon>Pezizomycotina</taxon>
        <taxon>Leotiomycetes</taxon>
        <taxon>Helotiales</taxon>
        <taxon>Tricladiaceae</taxon>
        <taxon>Cudoniella</taxon>
    </lineage>
</organism>
<dbReference type="AlphaFoldDB" id="A0A8H4RSS4"/>
<dbReference type="NCBIfam" id="TIGR04076">
    <property type="entry name" value="TIGR04076 family protein"/>
    <property type="match status" value="1"/>
</dbReference>
<feature type="domain" description="NADP-dependent oxidoreductase" evidence="2">
    <location>
        <begin position="244"/>
        <end position="535"/>
    </location>
</feature>
<dbReference type="SUPFAM" id="SSF51430">
    <property type="entry name" value="NAD(P)-linked oxidoreductase"/>
    <property type="match status" value="1"/>
</dbReference>
<accession>A0A8H4RSS4</accession>
<gene>
    <name evidence="3" type="ORF">G7Y89_g3809</name>
</gene>
<dbReference type="InterPro" id="IPR036812">
    <property type="entry name" value="NAD(P)_OxRdtase_dom_sf"/>
</dbReference>